<reference evidence="2" key="1">
    <citation type="journal article" date="2019" name="Int. J. Syst. Evol. Microbiol.">
        <title>The Global Catalogue of Microorganisms (GCM) 10K type strain sequencing project: providing services to taxonomists for standard genome sequencing and annotation.</title>
        <authorList>
            <consortium name="The Broad Institute Genomics Platform"/>
            <consortium name="The Broad Institute Genome Sequencing Center for Infectious Disease"/>
            <person name="Wu L."/>
            <person name="Ma J."/>
        </authorList>
    </citation>
    <scope>NUCLEOTIDE SEQUENCE [LARGE SCALE GENOMIC DNA]</scope>
    <source>
        <strain evidence="2">CGMCC 1.16444</strain>
    </source>
</reference>
<evidence type="ECO:0000313" key="2">
    <source>
        <dbReference type="Proteomes" id="UP001595796"/>
    </source>
</evidence>
<dbReference type="EMBL" id="JBHSJF010000001">
    <property type="protein sequence ID" value="MFC5066788.1"/>
    <property type="molecule type" value="Genomic_DNA"/>
</dbReference>
<protein>
    <submittedName>
        <fullName evidence="1">Uncharacterized protein</fullName>
    </submittedName>
</protein>
<sequence>MDYDLDSAVRILRELHARMKAADSKARPPAMADLEMSGQRTGAVRVLASKWLKRRRSAGGRG</sequence>
<dbReference type="RefSeq" id="WP_114955545.1">
    <property type="nucleotide sequence ID" value="NZ_JBHSJF010000001.1"/>
</dbReference>
<gene>
    <name evidence="1" type="ORF">ACFPFW_02000</name>
</gene>
<keyword evidence="2" id="KW-1185">Reference proteome</keyword>
<dbReference type="Proteomes" id="UP001595796">
    <property type="component" value="Unassembled WGS sequence"/>
</dbReference>
<comment type="caution">
    <text evidence="1">The sequence shown here is derived from an EMBL/GenBank/DDBJ whole genome shotgun (WGS) entry which is preliminary data.</text>
</comment>
<name>A0ABV9YVA1_9HYPH</name>
<organism evidence="1 2">
    <name type="scientific">Flaviflagellibacter deserti</name>
    <dbReference type="NCBI Taxonomy" id="2267266"/>
    <lineage>
        <taxon>Bacteria</taxon>
        <taxon>Pseudomonadati</taxon>
        <taxon>Pseudomonadota</taxon>
        <taxon>Alphaproteobacteria</taxon>
        <taxon>Hyphomicrobiales</taxon>
        <taxon>Flaviflagellibacter</taxon>
    </lineage>
</organism>
<evidence type="ECO:0000313" key="1">
    <source>
        <dbReference type="EMBL" id="MFC5066788.1"/>
    </source>
</evidence>
<accession>A0ABV9YVA1</accession>
<proteinExistence type="predicted"/>